<evidence type="ECO:0000256" key="1">
    <source>
        <dbReference type="ARBA" id="ARBA00004196"/>
    </source>
</evidence>
<dbReference type="InterPro" id="IPR013378">
    <property type="entry name" value="InlB-like_B-rpt"/>
</dbReference>
<dbReference type="KEGG" id="tper:IWA51_10745"/>
<dbReference type="Gene3D" id="2.60.40.4270">
    <property type="entry name" value="Listeria-Bacteroides repeat domain"/>
    <property type="match status" value="2"/>
</dbReference>
<evidence type="ECO:0000313" key="4">
    <source>
        <dbReference type="Proteomes" id="UP000595224"/>
    </source>
</evidence>
<dbReference type="GO" id="GO:0030313">
    <property type="term" value="C:cell envelope"/>
    <property type="evidence" value="ECO:0007669"/>
    <property type="project" value="UniProtKB-SubCell"/>
</dbReference>
<name>A0A7T3RCP4_9SPIR</name>
<dbReference type="Pfam" id="PF09479">
    <property type="entry name" value="Flg_new"/>
    <property type="match status" value="5"/>
</dbReference>
<sequence length="612" mass="68365">MKKQKLFYIFFAIGILAAFLTACKQEVEEPKNYTVTFDIGIENNEVQSKVFQEGYTFTETDIAGIDLTDAKQGYTFEGWYSGETKLAAGYRVTQNVTFKAKWTAKTYTVTFDSNGGSGTVNAVSAVYGDKIILPENTFTVPDGYKRTDGWEYNGTKYSAGDDISELVFASDRTIEFKAVYLLSDYRITFSVLGTEYASYPINENETLSAENLAEIEKITKEHLPTGYKAINWYSNENAVNLSTLTVNEDTVLEGKLVPISYTVKFDANGYEGTAPEAIVCEYDAEYTVPENTLIKKYYKFSGWNTYASGIGTKYSAGDSFYNLTAEDGKEITLYAILEEDLNADVTINLVSEHGTVSDTMIVKYKSYISTDGYTGSLETQKLPVPSEQGYKFNGWKINDTLISDYRPVQVTDTITVTADWTANYISVYYYLNNSNKFKVYDSNTMNSVSSYFYETLRTGINTILNKDKILISDAYEFTGWNTKSDGSGTSYSDKADMKEILNSKTSSSIDLYGQWVPKNMTVTVNLPSVSDSDLELTYDETTMELSTQFGTSDMYTTKWYVDGTFVCSGSTFSVRNRIGGLKDGSHTVMATYTLDGTTYSNTVMANLNVKSE</sequence>
<evidence type="ECO:0000313" key="3">
    <source>
        <dbReference type="EMBL" id="QQA00721.1"/>
    </source>
</evidence>
<feature type="signal peptide" evidence="2">
    <location>
        <begin position="1"/>
        <end position="24"/>
    </location>
</feature>
<keyword evidence="4" id="KW-1185">Reference proteome</keyword>
<evidence type="ECO:0000256" key="2">
    <source>
        <dbReference type="SAM" id="SignalP"/>
    </source>
</evidence>
<dbReference type="AlphaFoldDB" id="A0A7T3RCP4"/>
<dbReference type="EMBL" id="CP064936">
    <property type="protein sequence ID" value="QQA00721.1"/>
    <property type="molecule type" value="Genomic_DNA"/>
</dbReference>
<dbReference type="NCBIfam" id="TIGR02543">
    <property type="entry name" value="List_Bact_rpt"/>
    <property type="match status" value="1"/>
</dbReference>
<gene>
    <name evidence="3" type="ORF">IWA51_10745</name>
</gene>
<dbReference type="InterPro" id="IPR042229">
    <property type="entry name" value="Listeria/Bacterioides_rpt_sf"/>
</dbReference>
<organism evidence="3 4">
    <name type="scientific">Treponema peruense</name>
    <dbReference type="NCBI Taxonomy" id="2787628"/>
    <lineage>
        <taxon>Bacteria</taxon>
        <taxon>Pseudomonadati</taxon>
        <taxon>Spirochaetota</taxon>
        <taxon>Spirochaetia</taxon>
        <taxon>Spirochaetales</taxon>
        <taxon>Treponemataceae</taxon>
        <taxon>Treponema</taxon>
    </lineage>
</organism>
<proteinExistence type="predicted"/>
<keyword evidence="2" id="KW-0732">Signal</keyword>
<reference evidence="3 4" key="1">
    <citation type="submission" date="2020-11" db="EMBL/GenBank/DDBJ databases">
        <title>Treponema Peruensis nv. sp., first commensal Treponema isolated from human feces.</title>
        <authorList>
            <person name="Belkhou C."/>
            <person name="Raes J."/>
        </authorList>
    </citation>
    <scope>NUCLEOTIDE SEQUENCE [LARGE SCALE GENOMIC DNA]</scope>
    <source>
        <strain evidence="3 4">RCC2812</strain>
    </source>
</reference>
<feature type="chain" id="PRO_5032319814" evidence="2">
    <location>
        <begin position="25"/>
        <end position="612"/>
    </location>
</feature>
<dbReference type="PROSITE" id="PS51257">
    <property type="entry name" value="PROKAR_LIPOPROTEIN"/>
    <property type="match status" value="1"/>
</dbReference>
<dbReference type="Proteomes" id="UP000595224">
    <property type="component" value="Chromosome"/>
</dbReference>
<dbReference type="RefSeq" id="WP_198442416.1">
    <property type="nucleotide sequence ID" value="NZ_CBCSHE010000008.1"/>
</dbReference>
<comment type="subcellular location">
    <subcellularLocation>
        <location evidence="1">Cell envelope</location>
    </subcellularLocation>
</comment>
<protein>
    <submittedName>
        <fullName evidence="3">InlB B-repeat-containing protein</fullName>
    </submittedName>
</protein>
<accession>A0A7T3RCP4</accession>